<keyword evidence="1" id="KW-1133">Transmembrane helix</keyword>
<gene>
    <name evidence="2" type="ORF">NPX13_g10326</name>
</gene>
<evidence type="ECO:0000313" key="2">
    <source>
        <dbReference type="EMBL" id="KAJ3555596.1"/>
    </source>
</evidence>
<dbReference type="VEuPathDB" id="FungiDB:F4678DRAFT_364547"/>
<keyword evidence="1" id="KW-0472">Membrane</keyword>
<keyword evidence="3" id="KW-1185">Reference proteome</keyword>
<organism evidence="2 3">
    <name type="scientific">Xylaria arbuscula</name>
    <dbReference type="NCBI Taxonomy" id="114810"/>
    <lineage>
        <taxon>Eukaryota</taxon>
        <taxon>Fungi</taxon>
        <taxon>Dikarya</taxon>
        <taxon>Ascomycota</taxon>
        <taxon>Pezizomycotina</taxon>
        <taxon>Sordariomycetes</taxon>
        <taxon>Xylariomycetidae</taxon>
        <taxon>Xylariales</taxon>
        <taxon>Xylariaceae</taxon>
        <taxon>Xylaria</taxon>
    </lineage>
</organism>
<dbReference type="Proteomes" id="UP001148614">
    <property type="component" value="Unassembled WGS sequence"/>
</dbReference>
<dbReference type="AlphaFoldDB" id="A0A9W8TGP5"/>
<sequence>MDLLEDLCRASRRMSQLIDDIYSTRSNKEKQEMILKAIEECSNRISSDQNVLASTEQKTPLRVQSIYSRRPEPNRTAADKFQFPSEFNMIVVVDDSSYYSEIESVLFGTDLGNKGGQSRLVGNFFPHAGMQVDDPAQTIEDLVNYERAREQCSRRVKKIIAECKRVNTRYRDPGFDLDWDLKMSKGNYLNYLGSSKFDVSSTRSSTSIPKAGKHVSQWLAEANDFQMGMIKATQSPGILQIISNWSDVNCRRKKSNWHQPLALAAAVSTFILPAAAVAVAEAWGPHLRIGAGFAGFSLGVVPIPLRRDDRVDPLNLIPIYISSLICTALFIALQYSNLRRNRGQYLFGTFVLTAHLVGGLSQTSDSTLDGIIDLGPVLLPAVAALVSLLFPRHQRHQTISVVQGNAQRPEEAGIGLQPLAELGQAVTGIVTATS</sequence>
<dbReference type="EMBL" id="JANPWZ010002866">
    <property type="protein sequence ID" value="KAJ3555596.1"/>
    <property type="molecule type" value="Genomic_DNA"/>
</dbReference>
<evidence type="ECO:0000313" key="3">
    <source>
        <dbReference type="Proteomes" id="UP001148614"/>
    </source>
</evidence>
<protein>
    <submittedName>
        <fullName evidence="2">Uncharacterized protein</fullName>
    </submittedName>
</protein>
<evidence type="ECO:0000256" key="1">
    <source>
        <dbReference type="SAM" id="Phobius"/>
    </source>
</evidence>
<name>A0A9W8TGP5_9PEZI</name>
<keyword evidence="1" id="KW-0812">Transmembrane</keyword>
<feature type="transmembrane region" description="Helical" evidence="1">
    <location>
        <begin position="261"/>
        <end position="280"/>
    </location>
</feature>
<feature type="transmembrane region" description="Helical" evidence="1">
    <location>
        <begin position="370"/>
        <end position="390"/>
    </location>
</feature>
<comment type="caution">
    <text evidence="2">The sequence shown here is derived from an EMBL/GenBank/DDBJ whole genome shotgun (WGS) entry which is preliminary data.</text>
</comment>
<accession>A0A9W8TGP5</accession>
<feature type="transmembrane region" description="Helical" evidence="1">
    <location>
        <begin position="345"/>
        <end position="364"/>
    </location>
</feature>
<proteinExistence type="predicted"/>
<dbReference type="VEuPathDB" id="FungiDB:F4678DRAFT_425257"/>
<reference evidence="2" key="1">
    <citation type="submission" date="2022-07" db="EMBL/GenBank/DDBJ databases">
        <title>Genome Sequence of Xylaria arbuscula.</title>
        <authorList>
            <person name="Buettner E."/>
        </authorList>
    </citation>
    <scope>NUCLEOTIDE SEQUENCE</scope>
    <source>
        <strain evidence="2">VT107</strain>
    </source>
</reference>
<feature type="transmembrane region" description="Helical" evidence="1">
    <location>
        <begin position="317"/>
        <end position="333"/>
    </location>
</feature>